<gene>
    <name evidence="1" type="ORF">A3Q56_04313</name>
</gene>
<dbReference type="PANTHER" id="PTHR11733">
    <property type="entry name" value="ZINC METALLOPROTEASE FAMILY M13 NEPRILYSIN-RELATED"/>
    <property type="match status" value="1"/>
</dbReference>
<proteinExistence type="predicted"/>
<reference evidence="1 2" key="1">
    <citation type="submission" date="2016-04" db="EMBL/GenBank/DDBJ databases">
        <title>The genome of Intoshia linei affirms orthonectids as highly simplified spiralians.</title>
        <authorList>
            <person name="Mikhailov K.V."/>
            <person name="Slusarev G.S."/>
            <person name="Nikitin M.A."/>
            <person name="Logacheva M.D."/>
            <person name="Penin A."/>
            <person name="Aleoshin V."/>
            <person name="Panchin Y.V."/>
        </authorList>
    </citation>
    <scope>NUCLEOTIDE SEQUENCE [LARGE SCALE GENOMIC DNA]</scope>
    <source>
        <strain evidence="1">Intl2013</strain>
        <tissue evidence="1">Whole animal</tissue>
    </source>
</reference>
<evidence type="ECO:0000313" key="2">
    <source>
        <dbReference type="Proteomes" id="UP000078046"/>
    </source>
</evidence>
<dbReference type="AlphaFoldDB" id="A0A177B1H7"/>
<dbReference type="InterPro" id="IPR042089">
    <property type="entry name" value="Peptidase_M13_dom_2"/>
</dbReference>
<dbReference type="PANTHER" id="PTHR11733:SF167">
    <property type="entry name" value="FI17812P1-RELATED"/>
    <property type="match status" value="1"/>
</dbReference>
<name>A0A177B1H7_9BILA</name>
<accession>A0A177B1H7</accession>
<sequence>MKRENVDVCLSKECIKLDKQIKSYMNESLNPCIDFYQFACGNYNDDLNFNYNLEMEIKLQIQKLLLNNLFTTSKAVKQTKMFYEACSNFDAEFF</sequence>
<dbReference type="InterPro" id="IPR024079">
    <property type="entry name" value="MetalloPept_cat_dom_sf"/>
</dbReference>
<dbReference type="Proteomes" id="UP000078046">
    <property type="component" value="Unassembled WGS sequence"/>
</dbReference>
<dbReference type="PROSITE" id="PS51885">
    <property type="entry name" value="NEPRILYSIN"/>
    <property type="match status" value="1"/>
</dbReference>
<dbReference type="SUPFAM" id="SSF55486">
    <property type="entry name" value="Metalloproteases ('zincins'), catalytic domain"/>
    <property type="match status" value="1"/>
</dbReference>
<keyword evidence="2" id="KW-1185">Reference proteome</keyword>
<dbReference type="GO" id="GO:0016485">
    <property type="term" value="P:protein processing"/>
    <property type="evidence" value="ECO:0007669"/>
    <property type="project" value="TreeGrafter"/>
</dbReference>
<dbReference type="OrthoDB" id="6160024at2759"/>
<dbReference type="InterPro" id="IPR000718">
    <property type="entry name" value="Peptidase_M13"/>
</dbReference>
<evidence type="ECO:0008006" key="3">
    <source>
        <dbReference type="Google" id="ProtNLM"/>
    </source>
</evidence>
<dbReference type="EMBL" id="LWCA01000539">
    <property type="protein sequence ID" value="OAF67960.1"/>
    <property type="molecule type" value="Genomic_DNA"/>
</dbReference>
<dbReference type="GO" id="GO:0005886">
    <property type="term" value="C:plasma membrane"/>
    <property type="evidence" value="ECO:0007669"/>
    <property type="project" value="TreeGrafter"/>
</dbReference>
<organism evidence="1 2">
    <name type="scientific">Intoshia linei</name>
    <dbReference type="NCBI Taxonomy" id="1819745"/>
    <lineage>
        <taxon>Eukaryota</taxon>
        <taxon>Metazoa</taxon>
        <taxon>Spiralia</taxon>
        <taxon>Lophotrochozoa</taxon>
        <taxon>Mesozoa</taxon>
        <taxon>Orthonectida</taxon>
        <taxon>Rhopaluridae</taxon>
        <taxon>Intoshia</taxon>
    </lineage>
</organism>
<evidence type="ECO:0000313" key="1">
    <source>
        <dbReference type="EMBL" id="OAF67960.1"/>
    </source>
</evidence>
<protein>
    <recommendedName>
        <fullName evidence="3">Peptidase M13 N-terminal domain-containing protein</fullName>
    </recommendedName>
</protein>
<dbReference type="Gene3D" id="1.10.1380.10">
    <property type="entry name" value="Neutral endopeptidase , domain2"/>
    <property type="match status" value="1"/>
</dbReference>
<dbReference type="GO" id="GO:0004222">
    <property type="term" value="F:metalloendopeptidase activity"/>
    <property type="evidence" value="ECO:0007669"/>
    <property type="project" value="InterPro"/>
</dbReference>
<comment type="caution">
    <text evidence="1">The sequence shown here is derived from an EMBL/GenBank/DDBJ whole genome shotgun (WGS) entry which is preliminary data.</text>
</comment>
<dbReference type="Gene3D" id="3.40.390.10">
    <property type="entry name" value="Collagenase (Catalytic Domain)"/>
    <property type="match status" value="1"/>
</dbReference>